<dbReference type="Proteomes" id="UP001378960">
    <property type="component" value="Unassembled WGS sequence"/>
</dbReference>
<evidence type="ECO:0000313" key="1">
    <source>
        <dbReference type="EMBL" id="GMM43623.1"/>
    </source>
</evidence>
<dbReference type="EMBL" id="BTGB01000001">
    <property type="protein sequence ID" value="GMM43623.1"/>
    <property type="molecule type" value="Genomic_DNA"/>
</dbReference>
<protein>
    <submittedName>
        <fullName evidence="1">Uncharacterized protein</fullName>
    </submittedName>
</protein>
<dbReference type="AlphaFoldDB" id="A0AAV5QWL8"/>
<reference evidence="1 2" key="1">
    <citation type="journal article" date="2023" name="Elife">
        <title>Identification of key yeast species and microbe-microbe interactions impacting larval growth of Drosophila in the wild.</title>
        <authorList>
            <person name="Mure A."/>
            <person name="Sugiura Y."/>
            <person name="Maeda R."/>
            <person name="Honda K."/>
            <person name="Sakurai N."/>
            <person name="Takahashi Y."/>
            <person name="Watada M."/>
            <person name="Katoh T."/>
            <person name="Gotoh A."/>
            <person name="Gotoh Y."/>
            <person name="Taniguchi I."/>
            <person name="Nakamura K."/>
            <person name="Hayashi T."/>
            <person name="Katayama T."/>
            <person name="Uemura T."/>
            <person name="Hattori Y."/>
        </authorList>
    </citation>
    <scope>NUCLEOTIDE SEQUENCE [LARGE SCALE GENOMIC DNA]</scope>
    <source>
        <strain evidence="1 2">PK-24</strain>
    </source>
</reference>
<organism evidence="1 2">
    <name type="scientific">Pichia kluyveri</name>
    <name type="common">Yeast</name>
    <dbReference type="NCBI Taxonomy" id="36015"/>
    <lineage>
        <taxon>Eukaryota</taxon>
        <taxon>Fungi</taxon>
        <taxon>Dikarya</taxon>
        <taxon>Ascomycota</taxon>
        <taxon>Saccharomycotina</taxon>
        <taxon>Pichiomycetes</taxon>
        <taxon>Pichiales</taxon>
        <taxon>Pichiaceae</taxon>
        <taxon>Pichia</taxon>
    </lineage>
</organism>
<proteinExistence type="predicted"/>
<keyword evidence="2" id="KW-1185">Reference proteome</keyword>
<name>A0AAV5QWL8_PICKL</name>
<comment type="caution">
    <text evidence="1">The sequence shown here is derived from an EMBL/GenBank/DDBJ whole genome shotgun (WGS) entry which is preliminary data.</text>
</comment>
<evidence type="ECO:0000313" key="2">
    <source>
        <dbReference type="Proteomes" id="UP001378960"/>
    </source>
</evidence>
<gene>
    <name evidence="1" type="ORF">DAPK24_001980</name>
</gene>
<sequence>MYKDYNIQRVDTILERIFDDLDSFNDLFEELEGLAIEYGLTLLQLQKIINEIVNTNSILKINHKSKLISILYCNELIDFDTILKIICCFKIPTYYNKKLKIKYLHQNLQIKLSNFLVINFANIKLDERYLQILSLIFDTLHIGYLRYNMGLFLIYLLNLTFEMDPYYNKNYFFNYKKLNMVLEFYEFNPKTSLHLLLYFADYLKNVPKSDLFHMLYLKYTMILENVKIPNNTFGKLQSKHVYILTTMREGRIESEFLKNIQIYISIVNNLNGMSLKINDKSGRKRKFIEDDDIIGNFQIPQIYSEERFQNELYLSLKRPNDAFKSLLILSNLNIDDINVIDVIEEFPIDVKYSNISLYYFTLLHILIIQRNIESLVYNLKHILKLSEDSKLLTVTKDIAWIFKGIGVFQTFNAEESQSWDIIEDIFESKMMVEFAGSDVMKYNILNIPYLIQFMKPQYDKYEQFLTSIVKHTMENNNKAMINGLVYVVNKWKNSYYDFNKLVQLIFKFFKSENCKILNELMKIYSMMKDIPYESIEIETLIPKSDFVLYTYSTKSLNNLDKLMKHIVYCKSYYTKYGNQHLEDPRMKIFKKMNNSYIIDLCNLFWKDSLPETTQLLLPFEFWSNLKEDEKFNILNNSYTRETPPPSELEIEQRKLYVLEKLKEQSYTGIFDFLVGSIRSVQSAMESM</sequence>
<accession>A0AAV5QWL8</accession>